<organism evidence="2 3">
    <name type="scientific">Acetobacter syzygii</name>
    <dbReference type="NCBI Taxonomy" id="146476"/>
    <lineage>
        <taxon>Bacteria</taxon>
        <taxon>Pseudomonadati</taxon>
        <taxon>Pseudomonadota</taxon>
        <taxon>Alphaproteobacteria</taxon>
        <taxon>Acetobacterales</taxon>
        <taxon>Acetobacteraceae</taxon>
        <taxon>Acetobacter</taxon>
    </lineage>
</organism>
<dbReference type="SUPFAM" id="SSF52540">
    <property type="entry name" value="P-loop containing nucleoside triphosphate hydrolases"/>
    <property type="match status" value="1"/>
</dbReference>
<dbReference type="OrthoDB" id="9808822at2"/>
<comment type="caution">
    <text evidence="2">The sequence shown here is derived from an EMBL/GenBank/DDBJ whole genome shotgun (WGS) entry which is preliminary data.</text>
</comment>
<dbReference type="InterPro" id="IPR003495">
    <property type="entry name" value="CobW/HypB/UreG_nucleotide-bd"/>
</dbReference>
<dbReference type="Pfam" id="PF02492">
    <property type="entry name" value="cobW"/>
    <property type="match status" value="1"/>
</dbReference>
<proteinExistence type="predicted"/>
<dbReference type="GO" id="GO:0005737">
    <property type="term" value="C:cytoplasm"/>
    <property type="evidence" value="ECO:0007669"/>
    <property type="project" value="TreeGrafter"/>
</dbReference>
<dbReference type="PANTHER" id="PTHR13748:SF62">
    <property type="entry name" value="COBW DOMAIN-CONTAINING PROTEIN"/>
    <property type="match status" value="1"/>
</dbReference>
<name>A0A270BG26_9PROT</name>
<dbReference type="AlphaFoldDB" id="A0A270BG26"/>
<evidence type="ECO:0000313" key="2">
    <source>
        <dbReference type="EMBL" id="PAL23987.1"/>
    </source>
</evidence>
<dbReference type="EMBL" id="NDFP01000009">
    <property type="protein sequence ID" value="PAL23987.1"/>
    <property type="molecule type" value="Genomic_DNA"/>
</dbReference>
<dbReference type="Proteomes" id="UP000216033">
    <property type="component" value="Unassembled WGS sequence"/>
</dbReference>
<feature type="domain" description="CobW/HypB/UreG nucleotide-binding" evidence="1">
    <location>
        <begin position="25"/>
        <end position="181"/>
    </location>
</feature>
<dbReference type="InterPro" id="IPR027417">
    <property type="entry name" value="P-loop_NTPase"/>
</dbReference>
<sequence>MEDWRAWNGLLGAIFRSRCAVRPVVHSIGGFLGAGKTTTIHRLMMQSDVRTGVVVNDFGALNIDEALIASRGGNVVGLTNGCVCCTIDDDLGGALARLCAVAPGLQRIFVETSGVSDPRKTAQIVALEATVTPGRVVTVVNAYDFPTAFKDNYLHDTLKRQIVRADYVMLSHVDVAPEPSYNKTLDALQALGIGCARIVLGGQEDETCFTLSTDSTFAGP</sequence>
<evidence type="ECO:0000259" key="1">
    <source>
        <dbReference type="Pfam" id="PF02492"/>
    </source>
</evidence>
<accession>A0A270BG26</accession>
<reference evidence="2 3" key="1">
    <citation type="submission" date="2017-04" db="EMBL/GenBank/DDBJ databases">
        <title>Kefir bacterial isolates.</title>
        <authorList>
            <person name="Kim Y."/>
            <person name="Blasche S."/>
            <person name="Patil K.R."/>
        </authorList>
    </citation>
    <scope>NUCLEOTIDE SEQUENCE [LARGE SCALE GENOMIC DNA]</scope>
    <source>
        <strain evidence="2 3">KR-2</strain>
    </source>
</reference>
<dbReference type="Gene3D" id="3.40.50.300">
    <property type="entry name" value="P-loop containing nucleotide triphosphate hydrolases"/>
    <property type="match status" value="1"/>
</dbReference>
<dbReference type="PANTHER" id="PTHR13748">
    <property type="entry name" value="COBW-RELATED"/>
    <property type="match status" value="1"/>
</dbReference>
<keyword evidence="3" id="KW-1185">Reference proteome</keyword>
<evidence type="ECO:0000313" key="3">
    <source>
        <dbReference type="Proteomes" id="UP000216033"/>
    </source>
</evidence>
<protein>
    <recommendedName>
        <fullName evidence="1">CobW/HypB/UreG nucleotide-binding domain-containing protein</fullName>
    </recommendedName>
</protein>
<gene>
    <name evidence="2" type="ORF">B9K05_09410</name>
</gene>
<dbReference type="InterPro" id="IPR051316">
    <property type="entry name" value="Zinc-reg_GTPase_activator"/>
</dbReference>